<feature type="region of interest" description="Disordered" evidence="1">
    <location>
        <begin position="52"/>
        <end position="73"/>
    </location>
</feature>
<dbReference type="RefSeq" id="XP_040767917.1">
    <property type="nucleotide sequence ID" value="XM_040911500.1"/>
</dbReference>
<protein>
    <submittedName>
        <fullName evidence="2">Uncharacterized protein</fullName>
    </submittedName>
</protein>
<gene>
    <name evidence="2" type="ORF">LAESUDRAFT_748066</name>
</gene>
<sequence length="200" mass="22155">MSAWYPSDAYHDRRTQHDVGKQEKAQAPPMHSHFLALCIRSDVTVIGRDVTDEAGFSNPAPAEGPSGQHRRAPEKWMEKQKSECCTSADEDIVEIAIAPFLSAPASGLGSLGARKTAFTACRRPNYLLYAHMYTHITGLLRLQCDRWRNAGRIYGTITKSGRRIEAKLEAQQRRRKTRAGDEVKLSRGSSGEGNRTAGLS</sequence>
<evidence type="ECO:0000313" key="2">
    <source>
        <dbReference type="EMBL" id="KZT10177.1"/>
    </source>
</evidence>
<proteinExistence type="predicted"/>
<feature type="compositionally biased region" description="Basic and acidic residues" evidence="1">
    <location>
        <begin position="169"/>
        <end position="185"/>
    </location>
</feature>
<feature type="compositionally biased region" description="Polar residues" evidence="1">
    <location>
        <begin position="187"/>
        <end position="200"/>
    </location>
</feature>
<accession>A0A165GCY4</accession>
<keyword evidence="3" id="KW-1185">Reference proteome</keyword>
<dbReference type="GeneID" id="63828528"/>
<evidence type="ECO:0000313" key="3">
    <source>
        <dbReference type="Proteomes" id="UP000076871"/>
    </source>
</evidence>
<feature type="region of interest" description="Disordered" evidence="1">
    <location>
        <begin position="1"/>
        <end position="27"/>
    </location>
</feature>
<feature type="region of interest" description="Disordered" evidence="1">
    <location>
        <begin position="169"/>
        <end position="200"/>
    </location>
</feature>
<reference evidence="2 3" key="1">
    <citation type="journal article" date="2016" name="Mol. Biol. Evol.">
        <title>Comparative Genomics of Early-Diverging Mushroom-Forming Fungi Provides Insights into the Origins of Lignocellulose Decay Capabilities.</title>
        <authorList>
            <person name="Nagy L.G."/>
            <person name="Riley R."/>
            <person name="Tritt A."/>
            <person name="Adam C."/>
            <person name="Daum C."/>
            <person name="Floudas D."/>
            <person name="Sun H."/>
            <person name="Yadav J.S."/>
            <person name="Pangilinan J."/>
            <person name="Larsson K.H."/>
            <person name="Matsuura K."/>
            <person name="Barry K."/>
            <person name="Labutti K."/>
            <person name="Kuo R."/>
            <person name="Ohm R.A."/>
            <person name="Bhattacharya S.S."/>
            <person name="Shirouzu T."/>
            <person name="Yoshinaga Y."/>
            <person name="Martin F.M."/>
            <person name="Grigoriev I.V."/>
            <person name="Hibbett D.S."/>
        </authorList>
    </citation>
    <scope>NUCLEOTIDE SEQUENCE [LARGE SCALE GENOMIC DNA]</scope>
    <source>
        <strain evidence="2 3">93-53</strain>
    </source>
</reference>
<dbReference type="EMBL" id="KV427610">
    <property type="protein sequence ID" value="KZT10177.1"/>
    <property type="molecule type" value="Genomic_DNA"/>
</dbReference>
<organism evidence="2 3">
    <name type="scientific">Laetiporus sulphureus 93-53</name>
    <dbReference type="NCBI Taxonomy" id="1314785"/>
    <lineage>
        <taxon>Eukaryota</taxon>
        <taxon>Fungi</taxon>
        <taxon>Dikarya</taxon>
        <taxon>Basidiomycota</taxon>
        <taxon>Agaricomycotina</taxon>
        <taxon>Agaricomycetes</taxon>
        <taxon>Polyporales</taxon>
        <taxon>Laetiporus</taxon>
    </lineage>
</organism>
<name>A0A165GCY4_9APHY</name>
<dbReference type="InParanoid" id="A0A165GCY4"/>
<dbReference type="Proteomes" id="UP000076871">
    <property type="component" value="Unassembled WGS sequence"/>
</dbReference>
<evidence type="ECO:0000256" key="1">
    <source>
        <dbReference type="SAM" id="MobiDB-lite"/>
    </source>
</evidence>
<dbReference type="AlphaFoldDB" id="A0A165GCY4"/>
<feature type="compositionally biased region" description="Basic and acidic residues" evidence="1">
    <location>
        <begin position="9"/>
        <end position="24"/>
    </location>
</feature>